<feature type="compositionally biased region" description="Polar residues" evidence="1">
    <location>
        <begin position="63"/>
        <end position="83"/>
    </location>
</feature>
<keyword evidence="3" id="KW-1185">Reference proteome</keyword>
<evidence type="ECO:0000313" key="2">
    <source>
        <dbReference type="EMBL" id="SDM25239.1"/>
    </source>
</evidence>
<organism evidence="2 3">
    <name type="scientific">Methylobacterium phyllostachyos</name>
    <dbReference type="NCBI Taxonomy" id="582672"/>
    <lineage>
        <taxon>Bacteria</taxon>
        <taxon>Pseudomonadati</taxon>
        <taxon>Pseudomonadota</taxon>
        <taxon>Alphaproteobacteria</taxon>
        <taxon>Hyphomicrobiales</taxon>
        <taxon>Methylobacteriaceae</taxon>
        <taxon>Methylobacterium</taxon>
    </lineage>
</organism>
<dbReference type="EMBL" id="FNHS01000001">
    <property type="protein sequence ID" value="SDM25239.1"/>
    <property type="molecule type" value="Genomic_DNA"/>
</dbReference>
<sequence length="94" mass="9763">MSVSAAPVSTTQAHAVSAHAVKAETKQQESAKITPHAQSADPRSAQAVSHRQSDALLNLASADHTTSSPASTRETRDSASVQAANRAYQAIQRG</sequence>
<accession>A0A1G9RPG7</accession>
<dbReference type="AlphaFoldDB" id="A0A1G9RPG7"/>
<reference evidence="3" key="1">
    <citation type="submission" date="2016-10" db="EMBL/GenBank/DDBJ databases">
        <authorList>
            <person name="Varghese N."/>
            <person name="Submissions S."/>
        </authorList>
    </citation>
    <scope>NUCLEOTIDE SEQUENCE [LARGE SCALE GENOMIC DNA]</scope>
    <source>
        <strain evidence="3">BL47</strain>
    </source>
</reference>
<feature type="compositionally biased region" description="Polar residues" evidence="1">
    <location>
        <begin position="1"/>
        <end position="14"/>
    </location>
</feature>
<feature type="region of interest" description="Disordered" evidence="1">
    <location>
        <begin position="1"/>
        <end position="83"/>
    </location>
</feature>
<evidence type="ECO:0000313" key="3">
    <source>
        <dbReference type="Proteomes" id="UP000198704"/>
    </source>
</evidence>
<proteinExistence type="predicted"/>
<dbReference type="Proteomes" id="UP000198704">
    <property type="component" value="Unassembled WGS sequence"/>
</dbReference>
<gene>
    <name evidence="2" type="ORF">SAMN05216360_101334</name>
</gene>
<dbReference type="RefSeq" id="WP_143012187.1">
    <property type="nucleotide sequence ID" value="NZ_FNHS01000001.1"/>
</dbReference>
<name>A0A1G9RPG7_9HYPH</name>
<protein>
    <submittedName>
        <fullName evidence="2">Uncharacterized protein</fullName>
    </submittedName>
</protein>
<evidence type="ECO:0000256" key="1">
    <source>
        <dbReference type="SAM" id="MobiDB-lite"/>
    </source>
</evidence>